<evidence type="ECO:0000259" key="1">
    <source>
        <dbReference type="Pfam" id="PF00561"/>
    </source>
</evidence>
<dbReference type="SUPFAM" id="SSF53474">
    <property type="entry name" value="alpha/beta-Hydrolases"/>
    <property type="match status" value="1"/>
</dbReference>
<organism evidence="2 3">
    <name type="scientific">Pseudonocardia ammonioxydans</name>
    <dbReference type="NCBI Taxonomy" id="260086"/>
    <lineage>
        <taxon>Bacteria</taxon>
        <taxon>Bacillati</taxon>
        <taxon>Actinomycetota</taxon>
        <taxon>Actinomycetes</taxon>
        <taxon>Pseudonocardiales</taxon>
        <taxon>Pseudonocardiaceae</taxon>
        <taxon>Pseudonocardia</taxon>
    </lineage>
</organism>
<dbReference type="Gene3D" id="3.40.50.1820">
    <property type="entry name" value="alpha/beta hydrolase"/>
    <property type="match status" value="1"/>
</dbReference>
<dbReference type="PANTHER" id="PTHR43798:SF5">
    <property type="entry name" value="MONOACYLGLYCEROL LIPASE ABHD6"/>
    <property type="match status" value="1"/>
</dbReference>
<reference evidence="2 3" key="1">
    <citation type="submission" date="2016-10" db="EMBL/GenBank/DDBJ databases">
        <authorList>
            <person name="de Groot N.N."/>
        </authorList>
    </citation>
    <scope>NUCLEOTIDE SEQUENCE [LARGE SCALE GENOMIC DNA]</scope>
    <source>
        <strain evidence="2 3">CGMCC 4.1877</strain>
    </source>
</reference>
<name>A0A1I4XWW5_PSUAM</name>
<keyword evidence="3" id="KW-1185">Reference proteome</keyword>
<dbReference type="RefSeq" id="WP_093342411.1">
    <property type="nucleotide sequence ID" value="NZ_FOUY01000012.1"/>
</dbReference>
<gene>
    <name evidence="2" type="ORF">SAMN05216207_10126</name>
</gene>
<dbReference type="PRINTS" id="PR00111">
    <property type="entry name" value="ABHYDROLASE"/>
</dbReference>
<protein>
    <submittedName>
        <fullName evidence="2">Pimeloyl-ACP methyl ester carboxylesterase</fullName>
    </submittedName>
</protein>
<evidence type="ECO:0000313" key="2">
    <source>
        <dbReference type="EMBL" id="SFN29750.1"/>
    </source>
</evidence>
<dbReference type="InterPro" id="IPR050266">
    <property type="entry name" value="AB_hydrolase_sf"/>
</dbReference>
<dbReference type="STRING" id="260086.SAMN05216207_10126"/>
<feature type="domain" description="AB hydrolase-1" evidence="1">
    <location>
        <begin position="32"/>
        <end position="254"/>
    </location>
</feature>
<dbReference type="Pfam" id="PF00561">
    <property type="entry name" value="Abhydrolase_1"/>
    <property type="match status" value="1"/>
</dbReference>
<dbReference type="GO" id="GO:0047372">
    <property type="term" value="F:monoacylglycerol lipase activity"/>
    <property type="evidence" value="ECO:0007669"/>
    <property type="project" value="TreeGrafter"/>
</dbReference>
<dbReference type="InterPro" id="IPR029058">
    <property type="entry name" value="AB_hydrolase_fold"/>
</dbReference>
<dbReference type="OrthoDB" id="3249793at2"/>
<evidence type="ECO:0000313" key="3">
    <source>
        <dbReference type="Proteomes" id="UP000199614"/>
    </source>
</evidence>
<dbReference type="EMBL" id="FOUY01000012">
    <property type="protein sequence ID" value="SFN29750.1"/>
    <property type="molecule type" value="Genomic_DNA"/>
</dbReference>
<proteinExistence type="predicted"/>
<dbReference type="Proteomes" id="UP000199614">
    <property type="component" value="Unassembled WGS sequence"/>
</dbReference>
<accession>A0A1I4XWW5</accession>
<sequence>MLSLVDSGSGTVVGRAEGEDIVLDVHTSGSGPALVLLHGAEGREANDAFIAALAERFTVIAPSHPGFGLSPRPDWCDSVEDLAYLYLEWLERQDWHDTMLVGLQFGGWVAAEMAVRDCSRLGRLTLVDPVGIKVGGREDRDISDVFAISRSELDARHYADPAAGPGDLSQASRDDVLHIARNEEALALYGWEPYLHNPRLQRWLHRIHVPTLVTWGAQDGVVSPDYGRAYADAIPGARFELVGEAGHRAQIEQPDTLAKLIAEHSA</sequence>
<dbReference type="AlphaFoldDB" id="A0A1I4XWW5"/>
<dbReference type="InterPro" id="IPR000073">
    <property type="entry name" value="AB_hydrolase_1"/>
</dbReference>
<dbReference type="GO" id="GO:0016020">
    <property type="term" value="C:membrane"/>
    <property type="evidence" value="ECO:0007669"/>
    <property type="project" value="TreeGrafter"/>
</dbReference>
<dbReference type="GO" id="GO:0046464">
    <property type="term" value="P:acylglycerol catabolic process"/>
    <property type="evidence" value="ECO:0007669"/>
    <property type="project" value="TreeGrafter"/>
</dbReference>
<dbReference type="PANTHER" id="PTHR43798">
    <property type="entry name" value="MONOACYLGLYCEROL LIPASE"/>
    <property type="match status" value="1"/>
</dbReference>